<keyword evidence="4 7" id="KW-0812">Transmembrane</keyword>
<dbReference type="GO" id="GO:0055085">
    <property type="term" value="P:transmembrane transport"/>
    <property type="evidence" value="ECO:0007669"/>
    <property type="project" value="InterPro"/>
</dbReference>
<feature type="transmembrane region" description="Helical" evidence="7">
    <location>
        <begin position="244"/>
        <end position="267"/>
    </location>
</feature>
<evidence type="ECO:0000256" key="1">
    <source>
        <dbReference type="ARBA" id="ARBA00004651"/>
    </source>
</evidence>
<evidence type="ECO:0000256" key="4">
    <source>
        <dbReference type="ARBA" id="ARBA00022692"/>
    </source>
</evidence>
<keyword evidence="3" id="KW-1003">Cell membrane</keyword>
<keyword evidence="10" id="KW-1185">Reference proteome</keyword>
<comment type="subcellular location">
    <subcellularLocation>
        <location evidence="1 7">Cell membrane</location>
        <topology evidence="1 7">Multi-pass membrane protein</topology>
    </subcellularLocation>
</comment>
<dbReference type="InterPro" id="IPR035906">
    <property type="entry name" value="MetI-like_sf"/>
</dbReference>
<dbReference type="GO" id="GO:0005886">
    <property type="term" value="C:plasma membrane"/>
    <property type="evidence" value="ECO:0007669"/>
    <property type="project" value="UniProtKB-SubCell"/>
</dbReference>
<feature type="transmembrane region" description="Helical" evidence="7">
    <location>
        <begin position="287"/>
        <end position="309"/>
    </location>
</feature>
<proteinExistence type="inferred from homology"/>
<dbReference type="InterPro" id="IPR000515">
    <property type="entry name" value="MetI-like"/>
</dbReference>
<dbReference type="CDD" id="cd06261">
    <property type="entry name" value="TM_PBP2"/>
    <property type="match status" value="1"/>
</dbReference>
<evidence type="ECO:0000313" key="9">
    <source>
        <dbReference type="EMBL" id="MBO3662542.1"/>
    </source>
</evidence>
<dbReference type="PROSITE" id="PS50928">
    <property type="entry name" value="ABC_TM1"/>
    <property type="match status" value="1"/>
</dbReference>
<sequence length="317" mass="33803">MADRHSETALIVGVAARRRRGGPGGPSGRLARDAVRALPLLPAVVLLAIFLIGPVISAFFGAFTNASLRGAAARGAEFVGFRNFTDLFADPDFPKSVVITLVFLIGSAIIGQNVLGMVLALAMRSAHGITGSVVSTIVVAAWVLPEIVASFACYAFFAPEGTLNTLLSLVGITGPSWLYDWPLFSVILANTWRGTAFSMLVYSAALYEVPPEINESAEMDGARGWQRFAFITIPMIRRSISTNLMLTTLQTLSVFTLIYVMTGGGPGTDSATLPIFAYQQAFQFSELGFGTAIAVILLVVGGVFSLIYIRALRPEVD</sequence>
<dbReference type="Gene3D" id="1.10.3720.10">
    <property type="entry name" value="MetI-like"/>
    <property type="match status" value="1"/>
</dbReference>
<keyword evidence="5 7" id="KW-1133">Transmembrane helix</keyword>
<dbReference type="RefSeq" id="WP_208500206.1">
    <property type="nucleotide sequence ID" value="NZ_JAGFOA010000001.1"/>
</dbReference>
<feature type="transmembrane region" description="Helical" evidence="7">
    <location>
        <begin position="37"/>
        <end position="60"/>
    </location>
</feature>
<keyword evidence="6 7" id="KW-0472">Membrane</keyword>
<dbReference type="SUPFAM" id="SSF161098">
    <property type="entry name" value="MetI-like"/>
    <property type="match status" value="1"/>
</dbReference>
<dbReference type="EMBL" id="JAGFOA010000001">
    <property type="protein sequence ID" value="MBO3662542.1"/>
    <property type="molecule type" value="Genomic_DNA"/>
</dbReference>
<accession>A0A939QGL3</accession>
<protein>
    <submittedName>
        <fullName evidence="9">Sugar ABC transporter permease</fullName>
    </submittedName>
</protein>
<evidence type="ECO:0000256" key="3">
    <source>
        <dbReference type="ARBA" id="ARBA00022475"/>
    </source>
</evidence>
<name>A0A939QGL3_9MICO</name>
<evidence type="ECO:0000259" key="8">
    <source>
        <dbReference type="PROSITE" id="PS50928"/>
    </source>
</evidence>
<evidence type="ECO:0000256" key="2">
    <source>
        <dbReference type="ARBA" id="ARBA00022448"/>
    </source>
</evidence>
<evidence type="ECO:0000256" key="6">
    <source>
        <dbReference type="ARBA" id="ARBA00023136"/>
    </source>
</evidence>
<feature type="domain" description="ABC transmembrane type-1" evidence="8">
    <location>
        <begin position="98"/>
        <end position="308"/>
    </location>
</feature>
<dbReference type="PANTHER" id="PTHR43005:SF1">
    <property type="entry name" value="SPERMIDINE_PUTRESCINE TRANSPORT SYSTEM PERMEASE PROTEIN"/>
    <property type="match status" value="1"/>
</dbReference>
<comment type="caution">
    <text evidence="9">The sequence shown here is derived from an EMBL/GenBank/DDBJ whole genome shotgun (WGS) entry which is preliminary data.</text>
</comment>
<keyword evidence="2 7" id="KW-0813">Transport</keyword>
<comment type="similarity">
    <text evidence="7">Belongs to the binding-protein-dependent transport system permease family.</text>
</comment>
<dbReference type="Proteomes" id="UP000680132">
    <property type="component" value="Unassembled WGS sequence"/>
</dbReference>
<reference evidence="9" key="1">
    <citation type="submission" date="2021-03" db="EMBL/GenBank/DDBJ databases">
        <title>Microbacterium sp. nov., a novel actinobacterium isolated from cow dung.</title>
        <authorList>
            <person name="Zhang L."/>
        </authorList>
    </citation>
    <scope>NUCLEOTIDE SEQUENCE</scope>
    <source>
        <strain evidence="9">NEAU-LLB</strain>
    </source>
</reference>
<dbReference type="Pfam" id="PF00528">
    <property type="entry name" value="BPD_transp_1"/>
    <property type="match status" value="1"/>
</dbReference>
<gene>
    <name evidence="9" type="ORF">J5V96_03350</name>
</gene>
<evidence type="ECO:0000313" key="10">
    <source>
        <dbReference type="Proteomes" id="UP000680132"/>
    </source>
</evidence>
<evidence type="ECO:0000256" key="7">
    <source>
        <dbReference type="RuleBase" id="RU363032"/>
    </source>
</evidence>
<dbReference type="AlphaFoldDB" id="A0A939QGL3"/>
<dbReference type="PANTHER" id="PTHR43005">
    <property type="entry name" value="BLR7065 PROTEIN"/>
    <property type="match status" value="1"/>
</dbReference>
<feature type="transmembrane region" description="Helical" evidence="7">
    <location>
        <begin position="133"/>
        <end position="157"/>
    </location>
</feature>
<organism evidence="9 10">
    <name type="scientific">Microbacterium stercoris</name>
    <dbReference type="NCBI Taxonomy" id="2820289"/>
    <lineage>
        <taxon>Bacteria</taxon>
        <taxon>Bacillati</taxon>
        <taxon>Actinomycetota</taxon>
        <taxon>Actinomycetes</taxon>
        <taxon>Micrococcales</taxon>
        <taxon>Microbacteriaceae</taxon>
        <taxon>Microbacterium</taxon>
    </lineage>
</organism>
<feature type="transmembrane region" description="Helical" evidence="7">
    <location>
        <begin position="97"/>
        <end position="121"/>
    </location>
</feature>
<evidence type="ECO:0000256" key="5">
    <source>
        <dbReference type="ARBA" id="ARBA00022989"/>
    </source>
</evidence>
<feature type="transmembrane region" description="Helical" evidence="7">
    <location>
        <begin position="169"/>
        <end position="189"/>
    </location>
</feature>